<dbReference type="AlphaFoldDB" id="A0AAN6Q899"/>
<reference evidence="3" key="1">
    <citation type="journal article" date="2023" name="Mol. Phylogenet. Evol.">
        <title>Genome-scale phylogeny and comparative genomics of the fungal order Sordariales.</title>
        <authorList>
            <person name="Hensen N."/>
            <person name="Bonometti L."/>
            <person name="Westerberg I."/>
            <person name="Brannstrom I.O."/>
            <person name="Guillou S."/>
            <person name="Cros-Aarteil S."/>
            <person name="Calhoun S."/>
            <person name="Haridas S."/>
            <person name="Kuo A."/>
            <person name="Mondo S."/>
            <person name="Pangilinan J."/>
            <person name="Riley R."/>
            <person name="LaButti K."/>
            <person name="Andreopoulos B."/>
            <person name="Lipzen A."/>
            <person name="Chen C."/>
            <person name="Yan M."/>
            <person name="Daum C."/>
            <person name="Ng V."/>
            <person name="Clum A."/>
            <person name="Steindorff A."/>
            <person name="Ohm R.A."/>
            <person name="Martin F."/>
            <person name="Silar P."/>
            <person name="Natvig D.O."/>
            <person name="Lalanne C."/>
            <person name="Gautier V."/>
            <person name="Ament-Velasquez S.L."/>
            <person name="Kruys A."/>
            <person name="Hutchinson M.I."/>
            <person name="Powell A.J."/>
            <person name="Barry K."/>
            <person name="Miller A.N."/>
            <person name="Grigoriev I.V."/>
            <person name="Debuchy R."/>
            <person name="Gladieux P."/>
            <person name="Hiltunen Thoren M."/>
            <person name="Johannesson H."/>
        </authorList>
    </citation>
    <scope>NUCLEOTIDE SEQUENCE</scope>
    <source>
        <strain evidence="3">CBS 757.83</strain>
    </source>
</reference>
<feature type="compositionally biased region" description="Basic and acidic residues" evidence="1">
    <location>
        <begin position="659"/>
        <end position="672"/>
    </location>
</feature>
<name>A0AAN6Q899_9PEZI</name>
<dbReference type="EMBL" id="MU863628">
    <property type="protein sequence ID" value="KAK4103565.1"/>
    <property type="molecule type" value="Genomic_DNA"/>
</dbReference>
<dbReference type="PANTHER" id="PTHR33112">
    <property type="entry name" value="DOMAIN PROTEIN, PUTATIVE-RELATED"/>
    <property type="match status" value="1"/>
</dbReference>
<feature type="compositionally biased region" description="Low complexity" evidence="1">
    <location>
        <begin position="616"/>
        <end position="634"/>
    </location>
</feature>
<dbReference type="Pfam" id="PF06985">
    <property type="entry name" value="HET"/>
    <property type="match status" value="1"/>
</dbReference>
<dbReference type="PANTHER" id="PTHR33112:SF12">
    <property type="entry name" value="HETEROKARYON INCOMPATIBILITY DOMAIN-CONTAINING PROTEIN"/>
    <property type="match status" value="1"/>
</dbReference>
<accession>A0AAN6Q899</accession>
<evidence type="ECO:0000256" key="1">
    <source>
        <dbReference type="SAM" id="MobiDB-lite"/>
    </source>
</evidence>
<feature type="region of interest" description="Disordered" evidence="1">
    <location>
        <begin position="604"/>
        <end position="694"/>
    </location>
</feature>
<dbReference type="Proteomes" id="UP001305647">
    <property type="component" value="Unassembled WGS sequence"/>
</dbReference>
<comment type="caution">
    <text evidence="3">The sequence shown here is derived from an EMBL/GenBank/DDBJ whole genome shotgun (WGS) entry which is preliminary data.</text>
</comment>
<evidence type="ECO:0000259" key="2">
    <source>
        <dbReference type="Pfam" id="PF06985"/>
    </source>
</evidence>
<feature type="domain" description="Heterokaryon incompatibility" evidence="2">
    <location>
        <begin position="243"/>
        <end position="391"/>
    </location>
</feature>
<reference evidence="3" key="2">
    <citation type="submission" date="2023-05" db="EMBL/GenBank/DDBJ databases">
        <authorList>
            <consortium name="Lawrence Berkeley National Laboratory"/>
            <person name="Steindorff A."/>
            <person name="Hensen N."/>
            <person name="Bonometti L."/>
            <person name="Westerberg I."/>
            <person name="Brannstrom I.O."/>
            <person name="Guillou S."/>
            <person name="Cros-Aarteil S."/>
            <person name="Calhoun S."/>
            <person name="Haridas S."/>
            <person name="Kuo A."/>
            <person name="Mondo S."/>
            <person name="Pangilinan J."/>
            <person name="Riley R."/>
            <person name="Labutti K."/>
            <person name="Andreopoulos B."/>
            <person name="Lipzen A."/>
            <person name="Chen C."/>
            <person name="Yanf M."/>
            <person name="Daum C."/>
            <person name="Ng V."/>
            <person name="Clum A."/>
            <person name="Ohm R."/>
            <person name="Martin F."/>
            <person name="Silar P."/>
            <person name="Natvig D."/>
            <person name="Lalanne C."/>
            <person name="Gautier V."/>
            <person name="Ament-Velasquez S.L."/>
            <person name="Kruys A."/>
            <person name="Hutchinson M.I."/>
            <person name="Powell A.J."/>
            <person name="Barry K."/>
            <person name="Miller A.N."/>
            <person name="Grigoriev I.V."/>
            <person name="Debuchy R."/>
            <person name="Gladieux P."/>
            <person name="Thoren M.H."/>
            <person name="Johannesson H."/>
        </authorList>
    </citation>
    <scope>NUCLEOTIDE SEQUENCE</scope>
    <source>
        <strain evidence="3">CBS 757.83</strain>
    </source>
</reference>
<protein>
    <submittedName>
        <fullName evidence="3">HET-domain-containing protein</fullName>
    </submittedName>
</protein>
<sequence>MNRMKLQRSGTIISVDVTDKLCARCSSLNLSAETFLIQDDRPSDSRPSVRSMQLFNERYLLGTFDGIRETASTCQLCGVVWHTLANPPKTNFDAQCYLIWEIDGRNTLFPTPNNREDNQVKRTRRLRVHWSHPALEQGGLYIVLAAPSHYDRSDLDYRGLLNTETEFLGRRVGRTESKRNLIREFLRLCEGHHGERCAQKLGIEGEFLKTLMEPYFGVIDIENDSLVPLPYTENHNKLTFEPYATVSYVWGNDDGHRHHMTTTRNIQSRRKSGGLALVVPGLPQTLREAIRLVHALGIRYIWIDALCIVQDSSHSWNLNARAMHLVYGNAVFTLCAADGPDAWTGLRAMNENHQPQHVADCGNGVHLLLHQSPEASIKASQWNKRAWTFQERLLSRRCLIFTGGRIYFQCRSTVMSEDIFADCNGRGWSLDLLQSPLQMLSQLKIRALWFYLHCVRLYTRRELHEPFDILSAFSGMCKLMEYTLQSPFVFGHPSSHFDLALLWQPTGPATRLKHPKHKDEPKYKDMKFPSWSWCGWKSEGVEYTADMIDGCVTDVRSWLEEHTWIDWHIRDGYGTLRRVWDMSWAKEDRSSNCIWKGYKTTNTSDPGHTNEVVNNSRSTSSSSTSALLRPPEIIIRSRRVERSASPDFGRQSGPTRTVTAREQDNTLKKDDSYQAMSRPEWVSEDRGRKATRRGNVKSARIVQPLPPLRARDLRNASMFASTPPLEARDSYGRKCRNASMFASRYVPKIEFTLTLPEDPYNVRRVTEGSGNTIDSEFPDQPFLQFFTWKASFHVVPVTEKTQAHYASDRDGQRLGPGLRRCHIMDQRGDKCGSIVVDGEWLLSKQPSSHHEAAEATLINGDVATGHDTGDNAEGLDGSQDEGTDTTEFEFIALSEAKDFTKDEFPDWTYYIPRERVESEWDLFFVLLVEHDPVGGFYQRVALGKVFKAAFSLDMKAWSEIILG</sequence>
<keyword evidence="4" id="KW-1185">Reference proteome</keyword>
<proteinExistence type="predicted"/>
<dbReference type="InterPro" id="IPR010730">
    <property type="entry name" value="HET"/>
</dbReference>
<gene>
    <name evidence="3" type="ORF">N658DRAFT_494060</name>
</gene>
<evidence type="ECO:0000313" key="4">
    <source>
        <dbReference type="Proteomes" id="UP001305647"/>
    </source>
</evidence>
<evidence type="ECO:0000313" key="3">
    <source>
        <dbReference type="EMBL" id="KAK4103565.1"/>
    </source>
</evidence>
<organism evidence="3 4">
    <name type="scientific">Parathielavia hyrcaniae</name>
    <dbReference type="NCBI Taxonomy" id="113614"/>
    <lineage>
        <taxon>Eukaryota</taxon>
        <taxon>Fungi</taxon>
        <taxon>Dikarya</taxon>
        <taxon>Ascomycota</taxon>
        <taxon>Pezizomycotina</taxon>
        <taxon>Sordariomycetes</taxon>
        <taxon>Sordariomycetidae</taxon>
        <taxon>Sordariales</taxon>
        <taxon>Chaetomiaceae</taxon>
        <taxon>Parathielavia</taxon>
    </lineage>
</organism>
<feature type="compositionally biased region" description="Polar residues" evidence="1">
    <location>
        <begin position="604"/>
        <end position="615"/>
    </location>
</feature>